<dbReference type="GO" id="GO:0005524">
    <property type="term" value="F:ATP binding"/>
    <property type="evidence" value="ECO:0007669"/>
    <property type="project" value="InterPro"/>
</dbReference>
<dbReference type="InterPro" id="IPR000719">
    <property type="entry name" value="Prot_kinase_dom"/>
</dbReference>
<dbReference type="InterPro" id="IPR011009">
    <property type="entry name" value="Kinase-like_dom_sf"/>
</dbReference>
<reference evidence="2" key="1">
    <citation type="submission" date="2019-01" db="EMBL/GenBank/DDBJ databases">
        <title>Draft genome sequences of three monokaryotic isolates of the white-rot basidiomycete fungus Dichomitus squalens.</title>
        <authorList>
            <consortium name="DOE Joint Genome Institute"/>
            <person name="Lopez S.C."/>
            <person name="Andreopoulos B."/>
            <person name="Pangilinan J."/>
            <person name="Lipzen A."/>
            <person name="Riley R."/>
            <person name="Ahrendt S."/>
            <person name="Ng V."/>
            <person name="Barry K."/>
            <person name="Daum C."/>
            <person name="Grigoriev I.V."/>
            <person name="Hilden K.S."/>
            <person name="Makela M.R."/>
            <person name="de Vries R.P."/>
        </authorList>
    </citation>
    <scope>NUCLEOTIDE SEQUENCE [LARGE SCALE GENOMIC DNA]</scope>
    <source>
        <strain evidence="2">OM18370.1</strain>
    </source>
</reference>
<proteinExistence type="predicted"/>
<dbReference type="Proteomes" id="UP000292957">
    <property type="component" value="Unassembled WGS sequence"/>
</dbReference>
<dbReference type="GO" id="GO:0004672">
    <property type="term" value="F:protein kinase activity"/>
    <property type="evidence" value="ECO:0007669"/>
    <property type="project" value="InterPro"/>
</dbReference>
<gene>
    <name evidence="2" type="ORF">BD311DRAFT_670288</name>
</gene>
<protein>
    <recommendedName>
        <fullName evidence="1">Protein kinase domain-containing protein</fullName>
    </recommendedName>
</protein>
<feature type="domain" description="Protein kinase" evidence="1">
    <location>
        <begin position="1"/>
        <end position="278"/>
    </location>
</feature>
<organism evidence="2">
    <name type="scientific">Dichomitus squalens</name>
    <dbReference type="NCBI Taxonomy" id="114155"/>
    <lineage>
        <taxon>Eukaryota</taxon>
        <taxon>Fungi</taxon>
        <taxon>Dikarya</taxon>
        <taxon>Basidiomycota</taxon>
        <taxon>Agaricomycotina</taxon>
        <taxon>Agaricomycetes</taxon>
        <taxon>Polyporales</taxon>
        <taxon>Polyporaceae</taxon>
        <taxon>Dichomitus</taxon>
    </lineage>
</organism>
<evidence type="ECO:0000313" key="2">
    <source>
        <dbReference type="EMBL" id="TBU25143.1"/>
    </source>
</evidence>
<dbReference type="PROSITE" id="PS50011">
    <property type="entry name" value="PROTEIN_KINASE_DOM"/>
    <property type="match status" value="1"/>
</dbReference>
<dbReference type="OrthoDB" id="2722301at2759"/>
<dbReference type="Gene3D" id="1.10.510.10">
    <property type="entry name" value="Transferase(Phosphotransferase) domain 1"/>
    <property type="match status" value="1"/>
</dbReference>
<dbReference type="EMBL" id="ML143466">
    <property type="protein sequence ID" value="TBU25143.1"/>
    <property type="molecule type" value="Genomic_DNA"/>
</dbReference>
<evidence type="ECO:0000259" key="1">
    <source>
        <dbReference type="PROSITE" id="PS50011"/>
    </source>
</evidence>
<accession>A0A4V2JZH6</accession>
<name>A0A4V2JZH6_9APHY</name>
<dbReference type="SUPFAM" id="SSF56112">
    <property type="entry name" value="Protein kinase-like (PK-like)"/>
    <property type="match status" value="1"/>
</dbReference>
<sequence>MTNQQSPQSKFGFGQDLAGRDVCIKLTIRGSAEHQINKYLLEQSSTNSQAPFPYVLPAVAVIDSPYHFSFIVMPLWGTGFRVRSFDSVRLMLIFIRCLLTGLSYLHSHRIAHRDIRQTNVLVDGYCPELEETQSIVIVKEHVTSPDVAFCFFDYDLAIQLPKDVSLRDARRPAWEGNRGSLEYHPHDISLAQPEYNPFAYDVACLGNLFLHHFTDAIPVVPQLAPLFSRMTTHVINERFTAAEALSFYDENLSRLPDDLLAHPLALSTGFEQLWDPDVYWSLLAPQDRQRWQLYRVPPRSWGQQLLAWVVETEMGWRIIRGLRRILNV</sequence>
<dbReference type="SMART" id="SM00220">
    <property type="entry name" value="S_TKc"/>
    <property type="match status" value="1"/>
</dbReference>
<dbReference type="AlphaFoldDB" id="A0A4V2JZH6"/>
<dbReference type="OMA" id="YPVLECK"/>